<comment type="caution">
    <text evidence="1">The sequence shown here is derived from an EMBL/GenBank/DDBJ whole genome shotgun (WGS) entry which is preliminary data.</text>
</comment>
<evidence type="ECO:0000313" key="1">
    <source>
        <dbReference type="EMBL" id="KAH7832994.1"/>
    </source>
</evidence>
<reference evidence="1 2" key="1">
    <citation type="journal article" date="2021" name="Hortic Res">
        <title>High-quality reference genome and annotation aids understanding of berry development for evergreen blueberry (Vaccinium darrowii).</title>
        <authorList>
            <person name="Yu J."/>
            <person name="Hulse-Kemp A.M."/>
            <person name="Babiker E."/>
            <person name="Staton M."/>
        </authorList>
    </citation>
    <scope>NUCLEOTIDE SEQUENCE [LARGE SCALE GENOMIC DNA]</scope>
    <source>
        <strain evidence="2">cv. NJ 8807/NJ 8810</strain>
        <tissue evidence="1">Young leaf</tissue>
    </source>
</reference>
<sequence length="267" mass="31190">MKRIENVTSRQVTFSKRRAGIFKKTHELEVLCDAQIALIVFSTKGKLSQYCTQPFSMGQMIERYLSVMGKSLPDRDNREEVYNEMKKLQKETDDLELSLERYKGHHLSSAKYHDLVELEQKLESSINKVRARKFQLLQQQLDNLKRTEKLLEKENQDICNWMQKQHQAAMDQQQAAMTELKLVGNDHQQPEQQQVLGYDHHQLHYIPFYGVNDHVDHPSSSTSVLPLHHHHFQLQPTQPNLQDFSGAATLLPHRYGIEKSEINNYVS</sequence>
<keyword evidence="2" id="KW-1185">Reference proteome</keyword>
<protein>
    <submittedName>
        <fullName evidence="1">Uncharacterized protein</fullName>
    </submittedName>
</protein>
<evidence type="ECO:0000313" key="2">
    <source>
        <dbReference type="Proteomes" id="UP000828048"/>
    </source>
</evidence>
<organism evidence="1 2">
    <name type="scientific">Vaccinium darrowii</name>
    <dbReference type="NCBI Taxonomy" id="229202"/>
    <lineage>
        <taxon>Eukaryota</taxon>
        <taxon>Viridiplantae</taxon>
        <taxon>Streptophyta</taxon>
        <taxon>Embryophyta</taxon>
        <taxon>Tracheophyta</taxon>
        <taxon>Spermatophyta</taxon>
        <taxon>Magnoliopsida</taxon>
        <taxon>eudicotyledons</taxon>
        <taxon>Gunneridae</taxon>
        <taxon>Pentapetalae</taxon>
        <taxon>asterids</taxon>
        <taxon>Ericales</taxon>
        <taxon>Ericaceae</taxon>
        <taxon>Vaccinioideae</taxon>
        <taxon>Vaccinieae</taxon>
        <taxon>Vaccinium</taxon>
    </lineage>
</organism>
<gene>
    <name evidence="1" type="ORF">Vadar_002164</name>
</gene>
<proteinExistence type="predicted"/>
<name>A0ACB7WXE7_9ERIC</name>
<accession>A0ACB7WXE7</accession>
<dbReference type="Proteomes" id="UP000828048">
    <property type="component" value="Chromosome 2"/>
</dbReference>
<dbReference type="EMBL" id="CM037152">
    <property type="protein sequence ID" value="KAH7832994.1"/>
    <property type="molecule type" value="Genomic_DNA"/>
</dbReference>